<organism evidence="1 2">
    <name type="scientific">Rhodospira trueperi</name>
    <dbReference type="NCBI Taxonomy" id="69960"/>
    <lineage>
        <taxon>Bacteria</taxon>
        <taxon>Pseudomonadati</taxon>
        <taxon>Pseudomonadota</taxon>
        <taxon>Alphaproteobacteria</taxon>
        <taxon>Rhodospirillales</taxon>
        <taxon>Rhodospirillaceae</taxon>
        <taxon>Rhodospira</taxon>
    </lineage>
</organism>
<dbReference type="InterPro" id="IPR021558">
    <property type="entry name" value="MazE-like"/>
</dbReference>
<dbReference type="EMBL" id="FNAP01000002">
    <property type="protein sequence ID" value="SDD95963.1"/>
    <property type="molecule type" value="Genomic_DNA"/>
</dbReference>
<name>A0A1G6Z0X7_9PROT</name>
<dbReference type="STRING" id="69960.SAMN05421720_102195"/>
<dbReference type="OrthoDB" id="3734119at2"/>
<keyword evidence="2" id="KW-1185">Reference proteome</keyword>
<evidence type="ECO:0008006" key="3">
    <source>
        <dbReference type="Google" id="ProtNLM"/>
    </source>
</evidence>
<reference evidence="1 2" key="1">
    <citation type="submission" date="2016-10" db="EMBL/GenBank/DDBJ databases">
        <authorList>
            <person name="de Groot N.N."/>
        </authorList>
    </citation>
    <scope>NUCLEOTIDE SEQUENCE [LARGE SCALE GENOMIC DNA]</scope>
    <source>
        <strain evidence="1 2">ATCC 700224</strain>
    </source>
</reference>
<proteinExistence type="predicted"/>
<protein>
    <recommendedName>
        <fullName evidence="3">Antitoxin MazE</fullName>
    </recommendedName>
</protein>
<dbReference type="RefSeq" id="WP_092782670.1">
    <property type="nucleotide sequence ID" value="NZ_FNAP01000002.1"/>
</dbReference>
<dbReference type="Proteomes" id="UP000199412">
    <property type="component" value="Unassembled WGS sequence"/>
</dbReference>
<accession>A0A1G6Z0X7</accession>
<gene>
    <name evidence="1" type="ORF">SAMN05421720_102195</name>
</gene>
<dbReference type="Pfam" id="PF11455">
    <property type="entry name" value="MazE-like"/>
    <property type="match status" value="1"/>
</dbReference>
<sequence>MAQSAAERVRKRRAALRAQGLRPVQIWVPDTRHPGFAEEIRRQCLALAEADRADPDLLDALDAGLQDLDDESEA</sequence>
<dbReference type="AlphaFoldDB" id="A0A1G6Z0X7"/>
<evidence type="ECO:0000313" key="1">
    <source>
        <dbReference type="EMBL" id="SDD95963.1"/>
    </source>
</evidence>
<evidence type="ECO:0000313" key="2">
    <source>
        <dbReference type="Proteomes" id="UP000199412"/>
    </source>
</evidence>